<name>A0A674NJ45_TAKRU</name>
<proteinExistence type="predicted"/>
<reference evidence="1" key="3">
    <citation type="submission" date="2025-09" db="UniProtKB">
        <authorList>
            <consortium name="Ensembl"/>
        </authorList>
    </citation>
    <scope>IDENTIFICATION</scope>
</reference>
<accession>A0A674NJ45</accession>
<dbReference type="InParanoid" id="A0A674NJ45"/>
<dbReference type="GO" id="GO:0003676">
    <property type="term" value="F:nucleic acid binding"/>
    <property type="evidence" value="ECO:0007669"/>
    <property type="project" value="InterPro"/>
</dbReference>
<reference evidence="1" key="2">
    <citation type="submission" date="2025-08" db="UniProtKB">
        <authorList>
            <consortium name="Ensembl"/>
        </authorList>
    </citation>
    <scope>IDENTIFICATION</scope>
</reference>
<reference evidence="1 2" key="1">
    <citation type="journal article" date="2011" name="Genome Biol. Evol.">
        <title>Integration of the genetic map and genome assembly of fugu facilitates insights into distinct features of genome evolution in teleosts and mammals.</title>
        <authorList>
            <person name="Kai W."/>
            <person name="Kikuchi K."/>
            <person name="Tohari S."/>
            <person name="Chew A.K."/>
            <person name="Tay A."/>
            <person name="Fujiwara A."/>
            <person name="Hosoya S."/>
            <person name="Suetake H."/>
            <person name="Naruse K."/>
            <person name="Brenner S."/>
            <person name="Suzuki Y."/>
            <person name="Venkatesh B."/>
        </authorList>
    </citation>
    <scope>NUCLEOTIDE SEQUENCE [LARGE SCALE GENOMIC DNA]</scope>
</reference>
<keyword evidence="2" id="KW-1185">Reference proteome</keyword>
<protein>
    <submittedName>
        <fullName evidence="1">Uncharacterized protein</fullName>
    </submittedName>
</protein>
<dbReference type="Ensembl" id="ENSTRUT00000070969.1">
    <property type="protein sequence ID" value="ENSTRUP00000073785.1"/>
    <property type="gene ID" value="ENSTRUG00000032878.1"/>
</dbReference>
<dbReference type="Gene3D" id="3.30.420.10">
    <property type="entry name" value="Ribonuclease H-like superfamily/Ribonuclease H"/>
    <property type="match status" value="1"/>
</dbReference>
<dbReference type="InterPro" id="IPR036397">
    <property type="entry name" value="RNaseH_sf"/>
</dbReference>
<evidence type="ECO:0000313" key="1">
    <source>
        <dbReference type="Ensembl" id="ENSTRUP00000073785.1"/>
    </source>
</evidence>
<organism evidence="1 2">
    <name type="scientific">Takifugu rubripes</name>
    <name type="common">Japanese pufferfish</name>
    <name type="synonym">Fugu rubripes</name>
    <dbReference type="NCBI Taxonomy" id="31033"/>
    <lineage>
        <taxon>Eukaryota</taxon>
        <taxon>Metazoa</taxon>
        <taxon>Chordata</taxon>
        <taxon>Craniata</taxon>
        <taxon>Vertebrata</taxon>
        <taxon>Euteleostomi</taxon>
        <taxon>Actinopterygii</taxon>
        <taxon>Neopterygii</taxon>
        <taxon>Teleostei</taxon>
        <taxon>Neoteleostei</taxon>
        <taxon>Acanthomorphata</taxon>
        <taxon>Eupercaria</taxon>
        <taxon>Tetraodontiformes</taxon>
        <taxon>Tetradontoidea</taxon>
        <taxon>Tetraodontidae</taxon>
        <taxon>Takifugu</taxon>
    </lineage>
</organism>
<evidence type="ECO:0000313" key="2">
    <source>
        <dbReference type="Proteomes" id="UP000005226"/>
    </source>
</evidence>
<dbReference type="Proteomes" id="UP000005226">
    <property type="component" value="Chromosome 2"/>
</dbReference>
<sequence>MFRSIRRRQVDSQTVEEFSDALVQIWEIPKDTIRRLIRSMPRHCQACVQARGGHTNY</sequence>
<dbReference type="GeneTree" id="ENSGT01120000275011"/>
<dbReference type="AlphaFoldDB" id="A0A674NJ45"/>